<sequence>MLVATAIEKMIDFYKGNRHDINHFLKVWSFAKTIGEKEGLDEDTQKILELTAVVHDIACPLCREKYGNANGKMQEKESAPLVDAFFAELPVEKQKVERIRWLVEHHHTYTDVKSADHQILLEADFLVNADESGYSEEVIENTCKNIFRTSTGTHLLKSMY</sequence>
<comment type="caution">
    <text evidence="2">The sequence shown here is derived from an EMBL/GenBank/DDBJ whole genome shotgun (WGS) entry which is preliminary data.</text>
</comment>
<dbReference type="InterPro" id="IPR006674">
    <property type="entry name" value="HD_domain"/>
</dbReference>
<dbReference type="Gene3D" id="1.10.3210.10">
    <property type="entry name" value="Hypothetical protein af1432"/>
    <property type="match status" value="1"/>
</dbReference>
<evidence type="ECO:0000259" key="1">
    <source>
        <dbReference type="PROSITE" id="PS51831"/>
    </source>
</evidence>
<dbReference type="RefSeq" id="WP_117537128.1">
    <property type="nucleotide sequence ID" value="NZ_JACOOY010000001.1"/>
</dbReference>
<accession>A0ABR7ER42</accession>
<name>A0ABR7ER42_9FIRM</name>
<feature type="domain" description="HD" evidence="1">
    <location>
        <begin position="20"/>
        <end position="129"/>
    </location>
</feature>
<dbReference type="SUPFAM" id="SSF109604">
    <property type="entry name" value="HD-domain/PDEase-like"/>
    <property type="match status" value="1"/>
</dbReference>
<dbReference type="EMBL" id="JACOOY010000001">
    <property type="protein sequence ID" value="MBC5663818.1"/>
    <property type="molecule type" value="Genomic_DNA"/>
</dbReference>
<reference evidence="2 3" key="1">
    <citation type="submission" date="2020-08" db="EMBL/GenBank/DDBJ databases">
        <title>Genome public.</title>
        <authorList>
            <person name="Liu C."/>
            <person name="Sun Q."/>
        </authorList>
    </citation>
    <scope>NUCLEOTIDE SEQUENCE [LARGE SCALE GENOMIC DNA]</scope>
    <source>
        <strain evidence="2 3">NSJ-36</strain>
    </source>
</reference>
<proteinExistence type="predicted"/>
<evidence type="ECO:0000313" key="3">
    <source>
        <dbReference type="Proteomes" id="UP000647235"/>
    </source>
</evidence>
<evidence type="ECO:0000313" key="2">
    <source>
        <dbReference type="EMBL" id="MBC5663818.1"/>
    </source>
</evidence>
<organism evidence="2 3">
    <name type="scientific">Dorea hominis</name>
    <dbReference type="NCBI Taxonomy" id="2763040"/>
    <lineage>
        <taxon>Bacteria</taxon>
        <taxon>Bacillati</taxon>
        <taxon>Bacillota</taxon>
        <taxon>Clostridia</taxon>
        <taxon>Lachnospirales</taxon>
        <taxon>Lachnospiraceae</taxon>
        <taxon>Dorea</taxon>
    </lineage>
</organism>
<protein>
    <submittedName>
        <fullName evidence="2">HD domain-containing protein</fullName>
    </submittedName>
</protein>
<dbReference type="InterPro" id="IPR003607">
    <property type="entry name" value="HD/PDEase_dom"/>
</dbReference>
<dbReference type="PROSITE" id="PS51831">
    <property type="entry name" value="HD"/>
    <property type="match status" value="1"/>
</dbReference>
<dbReference type="Pfam" id="PF01966">
    <property type="entry name" value="HD"/>
    <property type="match status" value="1"/>
</dbReference>
<dbReference type="CDD" id="cd00077">
    <property type="entry name" value="HDc"/>
    <property type="match status" value="1"/>
</dbReference>
<gene>
    <name evidence="2" type="ORF">H8S07_00755</name>
</gene>
<dbReference type="Proteomes" id="UP000647235">
    <property type="component" value="Unassembled WGS sequence"/>
</dbReference>
<keyword evidence="3" id="KW-1185">Reference proteome</keyword>